<feature type="domain" description="NIF system FeS cluster assembly NifU N-terminal" evidence="1">
    <location>
        <begin position="8"/>
        <end position="100"/>
    </location>
</feature>
<dbReference type="InterPro" id="IPR002871">
    <property type="entry name" value="NIF_FeS_clus_asmbl_NifU_N"/>
</dbReference>
<dbReference type="Pfam" id="PF01592">
    <property type="entry name" value="NifU_N"/>
    <property type="match status" value="1"/>
</dbReference>
<dbReference type="CDD" id="cd06664">
    <property type="entry name" value="IscU_like"/>
    <property type="match status" value="1"/>
</dbReference>
<organism evidence="2 3">
    <name type="scientific">Nisaea acidiphila</name>
    <dbReference type="NCBI Taxonomy" id="1862145"/>
    <lineage>
        <taxon>Bacteria</taxon>
        <taxon>Pseudomonadati</taxon>
        <taxon>Pseudomonadota</taxon>
        <taxon>Alphaproteobacteria</taxon>
        <taxon>Rhodospirillales</taxon>
        <taxon>Thalassobaculaceae</taxon>
        <taxon>Nisaea</taxon>
    </lineage>
</organism>
<dbReference type="AlphaFoldDB" id="A0A9J7ANA3"/>
<dbReference type="GO" id="GO:0016226">
    <property type="term" value="P:iron-sulfur cluster assembly"/>
    <property type="evidence" value="ECO:0007669"/>
    <property type="project" value="InterPro"/>
</dbReference>
<gene>
    <name evidence="2" type="ORF">NUH88_13485</name>
</gene>
<dbReference type="GO" id="GO:0005506">
    <property type="term" value="F:iron ion binding"/>
    <property type="evidence" value="ECO:0007669"/>
    <property type="project" value="InterPro"/>
</dbReference>
<dbReference type="Gene3D" id="3.90.1010.10">
    <property type="match status" value="1"/>
</dbReference>
<evidence type="ECO:0000259" key="1">
    <source>
        <dbReference type="Pfam" id="PF01592"/>
    </source>
</evidence>
<evidence type="ECO:0000313" key="3">
    <source>
        <dbReference type="Proteomes" id="UP001060336"/>
    </source>
</evidence>
<reference evidence="2" key="1">
    <citation type="submission" date="2022-08" db="EMBL/GenBank/DDBJ databases">
        <title>Nisaea acidiphila sp. nov., isolated from a marine algal debris and emended description of the genus Nisaea Urios et al. 2008.</title>
        <authorList>
            <person name="Kwon K."/>
        </authorList>
    </citation>
    <scope>NUCLEOTIDE SEQUENCE</scope>
    <source>
        <strain evidence="2">MEBiC11861</strain>
    </source>
</reference>
<dbReference type="EMBL" id="CP102480">
    <property type="protein sequence ID" value="UUX48426.1"/>
    <property type="molecule type" value="Genomic_DNA"/>
</dbReference>
<dbReference type="Proteomes" id="UP001060336">
    <property type="component" value="Chromosome"/>
</dbReference>
<keyword evidence="3" id="KW-1185">Reference proteome</keyword>
<proteinExistence type="predicted"/>
<dbReference type="SUPFAM" id="SSF82649">
    <property type="entry name" value="SufE/NifU"/>
    <property type="match status" value="1"/>
</dbReference>
<evidence type="ECO:0000313" key="2">
    <source>
        <dbReference type="EMBL" id="UUX48426.1"/>
    </source>
</evidence>
<sequence length="142" mass="14896">MSGIDAIYQDKILAYAADIPRLGKLEDATHKGHAVSRACGSEISVYLKVEDGRIADYAHKVDACALGSAAASIVARCIVGSSVEEVALARAQMEAMLKRDGPVPDGNFAELGVLQSARSLGNRHSSMLLALEASAKALKSEL</sequence>
<dbReference type="KEGG" id="naci:NUH88_13485"/>
<accession>A0A9J7ANA3</accession>
<name>A0A9J7ANA3_9PROT</name>
<dbReference type="RefSeq" id="WP_257766933.1">
    <property type="nucleotide sequence ID" value="NZ_CP102480.1"/>
</dbReference>
<dbReference type="GO" id="GO:0051536">
    <property type="term" value="F:iron-sulfur cluster binding"/>
    <property type="evidence" value="ECO:0007669"/>
    <property type="project" value="InterPro"/>
</dbReference>
<protein>
    <submittedName>
        <fullName evidence="2">Iron-sulfur cluster assembly scaffold protein</fullName>
    </submittedName>
</protein>